<evidence type="ECO:0000313" key="2">
    <source>
        <dbReference type="Proteomes" id="UP000069030"/>
    </source>
</evidence>
<dbReference type="SUPFAM" id="SSF51556">
    <property type="entry name" value="Metallo-dependent hydrolases"/>
    <property type="match status" value="1"/>
</dbReference>
<dbReference type="InterPro" id="IPR032466">
    <property type="entry name" value="Metal_Hydrolase"/>
</dbReference>
<gene>
    <name evidence="1" type="ORF">AS202_18985</name>
</gene>
<evidence type="ECO:0000313" key="1">
    <source>
        <dbReference type="EMBL" id="ALU28103.1"/>
    </source>
</evidence>
<dbReference type="KEGG" id="mod:AS202_18985"/>
<organism evidence="1 2">
    <name type="scientific">Myroides odoratimimus</name>
    <dbReference type="NCBI Taxonomy" id="76832"/>
    <lineage>
        <taxon>Bacteria</taxon>
        <taxon>Pseudomonadati</taxon>
        <taxon>Bacteroidota</taxon>
        <taxon>Flavobacteriia</taxon>
        <taxon>Flavobacteriales</taxon>
        <taxon>Flavobacteriaceae</taxon>
        <taxon>Myroides</taxon>
    </lineage>
</organism>
<name>A0AAI8C8I1_9FLAO</name>
<dbReference type="EMBL" id="CP013690">
    <property type="protein sequence ID" value="ALU28103.1"/>
    <property type="molecule type" value="Genomic_DNA"/>
</dbReference>
<dbReference type="AlphaFoldDB" id="A0AAI8C8I1"/>
<protein>
    <recommendedName>
        <fullName evidence="3">Adenosine deaminase domain-containing protein</fullName>
    </recommendedName>
</protein>
<accession>A0AAI8C8I1</accession>
<proteinExistence type="predicted"/>
<reference evidence="1 2" key="1">
    <citation type="journal article" date="2016" name="J. Zhejiang Univ. Sci. B">
        <title>Antibiotic resistance mechanisms of Myroides sp.</title>
        <authorList>
            <person name="Hu S."/>
            <person name="Yuan S."/>
            <person name="Qu H."/>
            <person name="Jiang T."/>
            <person name="Zhou Y."/>
            <person name="Wang M."/>
            <person name="Ming D."/>
        </authorList>
    </citation>
    <scope>NUCLEOTIDE SEQUENCE [LARGE SCALE GENOMIC DNA]</scope>
    <source>
        <strain evidence="1 2">PR63039</strain>
    </source>
</reference>
<sequence>MIQYILNNNEALIEFISTRFPKIEQVKRTVLLELRKHNVKAPDHLYRLQMEDKEDCFKSFSDLFIKGIGGLSASFFEDRNNRYFIHKEEFFKWQEVITLIPPSVLIASKISQQCMNDKMSIWKDYILPNTRQTMLLSPHIIQLENKVNEWKGLDELHIHLNGSLEVDKVWQDYLKHPEKIKEYLEKVRADKPLEQFSQEGFLLSPQSIFDYLCIAKSLRQYFYVYLDKANGGKQCKRDREGNLPFYQEFTNKEHLLSYIIEYSKENWSKYDSPFDSIIDGVEIKREQYPSLECFMFVLLFKELQKNKNEVLAELLYFYLLIYGLINRLLSHQLHQNGFEQFQKITLNELREFSEEKFDRRFMQFAGNDLSYLRFIEGRISPKKTMVKWHSFLEAILSGWNKFKIVSKGDSDIRLIIHFIKRTDNNKNDAVRYYEVRKGLYEQGYLIRGLLNEAPKYREFLSGIDAASSEFDTPPEVFGPVFRMMRNTGFKYFTYHAGEDFYHIFTGMRAIYEAILFCNLTYGDRIGHAVALGLDPVQWGNVIGKKIKMRQGEYLDDLVFLFYVIKEYKIEAFYPLLNLIKSRAEHLYFEVYDKYLPIETIVEGWKLRGVCPIHFKFNSDDVNVILVENEEESQLVKDIMKKIVSLSLMFISNIILRKIEITIIRRLKYK</sequence>
<dbReference type="RefSeq" id="WP_058699922.1">
    <property type="nucleotide sequence ID" value="NZ_CP013690.1"/>
</dbReference>
<dbReference type="Gene3D" id="3.20.20.140">
    <property type="entry name" value="Metal-dependent hydrolases"/>
    <property type="match status" value="1"/>
</dbReference>
<dbReference type="Proteomes" id="UP000069030">
    <property type="component" value="Chromosome"/>
</dbReference>
<evidence type="ECO:0008006" key="3">
    <source>
        <dbReference type="Google" id="ProtNLM"/>
    </source>
</evidence>